<evidence type="ECO:0000259" key="4">
    <source>
        <dbReference type="PROSITE" id="PS50177"/>
    </source>
</evidence>
<evidence type="ECO:0000313" key="6">
    <source>
        <dbReference type="Proteomes" id="UP000054279"/>
    </source>
</evidence>
<comment type="subcellular location">
    <subcellularLocation>
        <location evidence="3">Cytoplasm</location>
    </subcellularLocation>
    <subcellularLocation>
        <location evidence="3">Nucleus</location>
    </subcellularLocation>
</comment>
<dbReference type="GO" id="GO:0005635">
    <property type="term" value="C:nuclear envelope"/>
    <property type="evidence" value="ECO:0007669"/>
    <property type="project" value="UniProtKB-ARBA"/>
</dbReference>
<evidence type="ECO:0000313" key="5">
    <source>
        <dbReference type="EMBL" id="KIJ44225.1"/>
    </source>
</evidence>
<feature type="domain" description="NTF2" evidence="4">
    <location>
        <begin position="5"/>
        <end position="120"/>
    </location>
</feature>
<dbReference type="AlphaFoldDB" id="A0A0C9VYV3"/>
<comment type="function">
    <text evidence="3">Has a role in nuclear-cytoplasmic transport of proteins and mRNAs.</text>
</comment>
<keyword evidence="3" id="KW-0653">Protein transport</keyword>
<reference evidence="5 6" key="1">
    <citation type="submission" date="2014-06" db="EMBL/GenBank/DDBJ databases">
        <title>Evolutionary Origins and Diversification of the Mycorrhizal Mutualists.</title>
        <authorList>
            <consortium name="DOE Joint Genome Institute"/>
            <consortium name="Mycorrhizal Genomics Consortium"/>
            <person name="Kohler A."/>
            <person name="Kuo A."/>
            <person name="Nagy L.G."/>
            <person name="Floudas D."/>
            <person name="Copeland A."/>
            <person name="Barry K.W."/>
            <person name="Cichocki N."/>
            <person name="Veneault-Fourrey C."/>
            <person name="LaButti K."/>
            <person name="Lindquist E.A."/>
            <person name="Lipzen A."/>
            <person name="Lundell T."/>
            <person name="Morin E."/>
            <person name="Murat C."/>
            <person name="Riley R."/>
            <person name="Ohm R."/>
            <person name="Sun H."/>
            <person name="Tunlid A."/>
            <person name="Henrissat B."/>
            <person name="Grigoriev I.V."/>
            <person name="Hibbett D.S."/>
            <person name="Martin F."/>
        </authorList>
    </citation>
    <scope>NUCLEOTIDE SEQUENCE [LARGE SCALE GENOMIC DNA]</scope>
    <source>
        <strain evidence="5 6">SS14</strain>
    </source>
</reference>
<protein>
    <recommendedName>
        <fullName evidence="2 3">Nuclear transport factor 2</fullName>
        <shortName evidence="3">NTF-2</shortName>
    </recommendedName>
</protein>
<proteinExistence type="predicted"/>
<accession>A0A0C9VYV3</accession>
<keyword evidence="1 3" id="KW-0963">Cytoplasm</keyword>
<dbReference type="InterPro" id="IPR018222">
    <property type="entry name" value="Nuclear_transport_factor_2_euk"/>
</dbReference>
<dbReference type="Gene3D" id="3.10.450.50">
    <property type="match status" value="1"/>
</dbReference>
<dbReference type="Pfam" id="PF02136">
    <property type="entry name" value="NTF2"/>
    <property type="match status" value="1"/>
</dbReference>
<dbReference type="InterPro" id="IPR032710">
    <property type="entry name" value="NTF2-like_dom_sf"/>
</dbReference>
<dbReference type="GO" id="GO:0006606">
    <property type="term" value="P:protein import into nucleus"/>
    <property type="evidence" value="ECO:0007669"/>
    <property type="project" value="UniProtKB-ARBA"/>
</dbReference>
<dbReference type="HOGENOM" id="CLU_131642_0_0_1"/>
<dbReference type="PANTHER" id="PTHR12612">
    <property type="entry name" value="NUCLEAR TRANSPORT FACTOR 2"/>
    <property type="match status" value="1"/>
</dbReference>
<organism evidence="5 6">
    <name type="scientific">Sphaerobolus stellatus (strain SS14)</name>
    <dbReference type="NCBI Taxonomy" id="990650"/>
    <lineage>
        <taxon>Eukaryota</taxon>
        <taxon>Fungi</taxon>
        <taxon>Dikarya</taxon>
        <taxon>Basidiomycota</taxon>
        <taxon>Agaricomycotina</taxon>
        <taxon>Agaricomycetes</taxon>
        <taxon>Phallomycetidae</taxon>
        <taxon>Geastrales</taxon>
        <taxon>Sphaerobolaceae</taxon>
        <taxon>Sphaerobolus</taxon>
    </lineage>
</organism>
<gene>
    <name evidence="5" type="ORF">M422DRAFT_228252</name>
</gene>
<dbReference type="SUPFAM" id="SSF54427">
    <property type="entry name" value="NTF2-like"/>
    <property type="match status" value="1"/>
</dbReference>
<name>A0A0C9VYV3_SPHS4</name>
<dbReference type="InterPro" id="IPR002075">
    <property type="entry name" value="NTF2_dom"/>
</dbReference>
<dbReference type="GO" id="GO:0005737">
    <property type="term" value="C:cytoplasm"/>
    <property type="evidence" value="ECO:0007669"/>
    <property type="project" value="UniProtKB-SubCell"/>
</dbReference>
<dbReference type="OrthoDB" id="6507044at2759"/>
<dbReference type="FunFam" id="3.10.450.50:FF:000005">
    <property type="entry name" value="Nuclear transport factor 2"/>
    <property type="match status" value="1"/>
</dbReference>
<dbReference type="GO" id="GO:0051028">
    <property type="term" value="P:mRNA transport"/>
    <property type="evidence" value="ECO:0007669"/>
    <property type="project" value="UniProtKB-UniRule"/>
</dbReference>
<keyword evidence="3" id="KW-0539">Nucleus</keyword>
<evidence type="ECO:0000256" key="2">
    <source>
        <dbReference type="ARBA" id="ARBA00026247"/>
    </source>
</evidence>
<sequence length="123" mass="13509">MAEEFAKGFATSYYDQFDRDRTGLATLYRDSSVLTFEGVQHVGVAAIVAKLKDLNERFSNVKHQVGVVDAQPTSTTPPGLFVLVTGLLIVDDGNPLQFSQAFHLIQEGENITVANDVFRLVYG</sequence>
<dbReference type="PROSITE" id="PS50177">
    <property type="entry name" value="NTF2_DOMAIN"/>
    <property type="match status" value="1"/>
</dbReference>
<evidence type="ECO:0000256" key="1">
    <source>
        <dbReference type="ARBA" id="ARBA00022490"/>
    </source>
</evidence>
<keyword evidence="6" id="KW-1185">Reference proteome</keyword>
<dbReference type="InterPro" id="IPR045875">
    <property type="entry name" value="NTF2"/>
</dbReference>
<keyword evidence="3" id="KW-0813">Transport</keyword>
<dbReference type="CDD" id="cd00780">
    <property type="entry name" value="NTF2"/>
    <property type="match status" value="1"/>
</dbReference>
<dbReference type="EMBL" id="KN837118">
    <property type="protein sequence ID" value="KIJ44225.1"/>
    <property type="molecule type" value="Genomic_DNA"/>
</dbReference>
<dbReference type="Proteomes" id="UP000054279">
    <property type="component" value="Unassembled WGS sequence"/>
</dbReference>
<evidence type="ECO:0000256" key="3">
    <source>
        <dbReference type="RuleBase" id="RU369002"/>
    </source>
</evidence>